<dbReference type="PaxDb" id="7159-AAEL002697-PA"/>
<evidence type="ECO:0000313" key="1">
    <source>
        <dbReference type="EMBL" id="EAT46092.1"/>
    </source>
</evidence>
<sequence>MLIHPIVSFQTKIFLVKFALPNEAAILNENQQFIGKNNQHSKIQQKKEESWGVGWQVNKV</sequence>
<proteinExistence type="predicted"/>
<dbReference type="Proteomes" id="UP000682892">
    <property type="component" value="Unassembled WGS sequence"/>
</dbReference>
<protein>
    <submittedName>
        <fullName evidence="1">AAEL002697-PA</fullName>
    </submittedName>
</protein>
<gene>
    <name evidence="1" type="ORF">AaeL_AAEL002697</name>
</gene>
<organism evidence="1 2">
    <name type="scientific">Aedes aegypti</name>
    <name type="common">Yellowfever mosquito</name>
    <name type="synonym">Culex aegypti</name>
    <dbReference type="NCBI Taxonomy" id="7159"/>
    <lineage>
        <taxon>Eukaryota</taxon>
        <taxon>Metazoa</taxon>
        <taxon>Ecdysozoa</taxon>
        <taxon>Arthropoda</taxon>
        <taxon>Hexapoda</taxon>
        <taxon>Insecta</taxon>
        <taxon>Pterygota</taxon>
        <taxon>Neoptera</taxon>
        <taxon>Endopterygota</taxon>
        <taxon>Diptera</taxon>
        <taxon>Nematocera</taxon>
        <taxon>Culicoidea</taxon>
        <taxon>Culicidae</taxon>
        <taxon>Culicinae</taxon>
        <taxon>Aedini</taxon>
        <taxon>Aedes</taxon>
        <taxon>Stegomyia</taxon>
    </lineage>
</organism>
<reference evidence="1" key="1">
    <citation type="submission" date="2005-10" db="EMBL/GenBank/DDBJ databases">
        <authorList>
            <person name="Loftus B.J."/>
            <person name="Nene V.M."/>
            <person name="Hannick L.I."/>
            <person name="Bidwell S."/>
            <person name="Haas B."/>
            <person name="Amedeo P."/>
            <person name="Orvis J."/>
            <person name="Wortman J.R."/>
            <person name="White O.R."/>
            <person name="Salzberg S."/>
            <person name="Shumway M."/>
            <person name="Koo H."/>
            <person name="Zhao Y."/>
            <person name="Holmes M."/>
            <person name="Miller J."/>
            <person name="Schatz M."/>
            <person name="Pop M."/>
            <person name="Pai G."/>
            <person name="Utterback T."/>
            <person name="Rogers Y.-H."/>
            <person name="Kravitz S."/>
            <person name="Fraser C.M."/>
        </authorList>
    </citation>
    <scope>NUCLEOTIDE SEQUENCE</scope>
    <source>
        <strain evidence="1">Liverpool</strain>
    </source>
</reference>
<dbReference type="HOGENOM" id="CLU_2943715_0_0_1"/>
<reference evidence="1" key="3">
    <citation type="submission" date="2012-09" db="EMBL/GenBank/DDBJ databases">
        <authorList>
            <consortium name="VectorBase"/>
        </authorList>
    </citation>
    <scope>NUCLEOTIDE SEQUENCE</scope>
    <source>
        <strain evidence="1">Liverpool</strain>
    </source>
</reference>
<reference evidence="1" key="2">
    <citation type="journal article" date="2007" name="Science">
        <title>Genome sequence of Aedes aegypti, a major arbovirus vector.</title>
        <authorList>
            <person name="Nene V."/>
            <person name="Wortman J.R."/>
            <person name="Lawson D."/>
            <person name="Haas B."/>
            <person name="Kodira C."/>
            <person name="Tu Z.J."/>
            <person name="Loftus B."/>
            <person name="Xi Z."/>
            <person name="Megy K."/>
            <person name="Grabherr M."/>
            <person name="Ren Q."/>
            <person name="Zdobnov E.M."/>
            <person name="Lobo N.F."/>
            <person name="Campbell K.S."/>
            <person name="Brown S.E."/>
            <person name="Bonaldo M.F."/>
            <person name="Zhu J."/>
            <person name="Sinkins S.P."/>
            <person name="Hogenkamp D.G."/>
            <person name="Amedeo P."/>
            <person name="Arensburger P."/>
            <person name="Atkinson P.W."/>
            <person name="Bidwell S."/>
            <person name="Biedler J."/>
            <person name="Birney E."/>
            <person name="Bruggner R.V."/>
            <person name="Costas J."/>
            <person name="Coy M.R."/>
            <person name="Crabtree J."/>
            <person name="Crawford M."/>
            <person name="Debruyn B."/>
            <person name="Decaprio D."/>
            <person name="Eiglmeier K."/>
            <person name="Eisenstadt E."/>
            <person name="El-Dorry H."/>
            <person name="Gelbart W.M."/>
            <person name="Gomes S.L."/>
            <person name="Hammond M."/>
            <person name="Hannick L.I."/>
            <person name="Hogan J.R."/>
            <person name="Holmes M.H."/>
            <person name="Jaffe D."/>
            <person name="Johnston J.S."/>
            <person name="Kennedy R.C."/>
            <person name="Koo H."/>
            <person name="Kravitz S."/>
            <person name="Kriventseva E.V."/>
            <person name="Kulp D."/>
            <person name="Labutti K."/>
            <person name="Lee E."/>
            <person name="Li S."/>
            <person name="Lovin D.D."/>
            <person name="Mao C."/>
            <person name="Mauceli E."/>
            <person name="Menck C.F."/>
            <person name="Miller J.R."/>
            <person name="Montgomery P."/>
            <person name="Mori A."/>
            <person name="Nascimento A.L."/>
            <person name="Naveira H.F."/>
            <person name="Nusbaum C."/>
            <person name="O'leary S."/>
            <person name="Orvis J."/>
            <person name="Pertea M."/>
            <person name="Quesneville H."/>
            <person name="Reidenbach K.R."/>
            <person name="Rogers Y.H."/>
            <person name="Roth C.W."/>
            <person name="Schneider J.R."/>
            <person name="Schatz M."/>
            <person name="Shumway M."/>
            <person name="Stanke M."/>
            <person name="Stinson E.O."/>
            <person name="Tubio J.M."/>
            <person name="Vanzee J.P."/>
            <person name="Verjovski-Almeida S."/>
            <person name="Werner D."/>
            <person name="White O."/>
            <person name="Wyder S."/>
            <person name="Zeng Q."/>
            <person name="Zhao Q."/>
            <person name="Zhao Y."/>
            <person name="Hill C.A."/>
            <person name="Raikhel A.S."/>
            <person name="Soares M.B."/>
            <person name="Knudson D.L."/>
            <person name="Lee N.H."/>
            <person name="Galagan J."/>
            <person name="Salzberg S.L."/>
            <person name="Paulsen I.T."/>
            <person name="Dimopoulos G."/>
            <person name="Collins F.H."/>
            <person name="Birren B."/>
            <person name="Fraser-Liggett C.M."/>
            <person name="Severson D.W."/>
        </authorList>
    </citation>
    <scope>NUCLEOTIDE SEQUENCE [LARGE SCALE GENOMIC DNA]</scope>
    <source>
        <strain evidence="1">Liverpool</strain>
    </source>
</reference>
<dbReference type="AlphaFoldDB" id="Q17HG9"/>
<dbReference type="EMBL" id="CH477249">
    <property type="protein sequence ID" value="EAT46092.1"/>
    <property type="molecule type" value="Genomic_DNA"/>
</dbReference>
<accession>Q17HG9</accession>
<evidence type="ECO:0000313" key="2">
    <source>
        <dbReference type="Proteomes" id="UP000682892"/>
    </source>
</evidence>
<name>Q17HG9_AEDAE</name>